<dbReference type="Proteomes" id="UP001165584">
    <property type="component" value="Unassembled WGS sequence"/>
</dbReference>
<dbReference type="EMBL" id="JANLCM010000002">
    <property type="protein sequence ID" value="MCS5720216.1"/>
    <property type="molecule type" value="Genomic_DNA"/>
</dbReference>
<dbReference type="PANTHER" id="PTHR43649:SF12">
    <property type="entry name" value="DIACETYLCHITOBIOSE BINDING PROTEIN DASA"/>
    <property type="match status" value="1"/>
</dbReference>
<sequence>MGVIARHSFRVGVVAVAAAAALVLSGCTGSSESSDGSADNTLKVWFPGNDQNEIDLVTKTIVPAFEKETGAKVEVTYVDWGDISTKLNAAFAAGTAPDVFGHGPAATADFVANDRLTPLTDYVAELSDADQQDMAAALPGGQVDGVQYLMPLSNQGSLIMYNADDFRAAGLDPDNPPTTWEGVEEAAEKLTVRDGSGEITRSGLLLPSQAIARQQSFATLAAGAGGSTLTDDNTAAAWNSPEGVQALDYFTALFNGPDAVSAALGQDYTNAPTAQQPLVLGTASMTMLSSTAMEKIKAAEPDKDLRVLPPVGFEGSDPAALGGAGTGLMINADSENQDLAWTFISYFLDPEVSAQYTQGIGAIPLRASAVDTDYVKSDPIMQAFLNAAPDYIANPNVAGWVQVRDILDKNLEQALHETVPSKDALDQAADEADPILQANG</sequence>
<dbReference type="SUPFAM" id="SSF53850">
    <property type="entry name" value="Periplasmic binding protein-like II"/>
    <property type="match status" value="1"/>
</dbReference>
<keyword evidence="3" id="KW-1185">Reference proteome</keyword>
<organism evidence="2 3">
    <name type="scientific">Herbiconiux aconitum</name>
    <dbReference type="NCBI Taxonomy" id="2970913"/>
    <lineage>
        <taxon>Bacteria</taxon>
        <taxon>Bacillati</taxon>
        <taxon>Actinomycetota</taxon>
        <taxon>Actinomycetes</taxon>
        <taxon>Micrococcales</taxon>
        <taxon>Microbacteriaceae</taxon>
        <taxon>Herbiconiux</taxon>
    </lineage>
</organism>
<dbReference type="PROSITE" id="PS51257">
    <property type="entry name" value="PROKAR_LIPOPROTEIN"/>
    <property type="match status" value="1"/>
</dbReference>
<reference evidence="2" key="1">
    <citation type="submission" date="2022-08" db="EMBL/GenBank/DDBJ databases">
        <authorList>
            <person name="Deng Y."/>
            <person name="Han X.-F."/>
            <person name="Zhang Y.-Q."/>
        </authorList>
    </citation>
    <scope>NUCLEOTIDE SEQUENCE</scope>
    <source>
        <strain evidence="2">CPCC 205763</strain>
    </source>
</reference>
<proteinExistence type="predicted"/>
<dbReference type="Gene3D" id="3.40.190.10">
    <property type="entry name" value="Periplasmic binding protein-like II"/>
    <property type="match status" value="2"/>
</dbReference>
<accession>A0ABT2GVP7</accession>
<keyword evidence="1" id="KW-0732">Signal</keyword>
<dbReference type="RefSeq" id="WP_259510209.1">
    <property type="nucleotide sequence ID" value="NZ_JANLCM010000002.1"/>
</dbReference>
<dbReference type="CDD" id="cd14748">
    <property type="entry name" value="PBP2_UgpB"/>
    <property type="match status" value="1"/>
</dbReference>
<dbReference type="Pfam" id="PF13416">
    <property type="entry name" value="SBP_bac_8"/>
    <property type="match status" value="1"/>
</dbReference>
<evidence type="ECO:0000256" key="1">
    <source>
        <dbReference type="SAM" id="SignalP"/>
    </source>
</evidence>
<gene>
    <name evidence="2" type="ORF">N1027_18960</name>
</gene>
<dbReference type="InterPro" id="IPR050490">
    <property type="entry name" value="Bact_solute-bd_prot1"/>
</dbReference>
<name>A0ABT2GVP7_9MICO</name>
<feature type="signal peptide" evidence="1">
    <location>
        <begin position="1"/>
        <end position="20"/>
    </location>
</feature>
<evidence type="ECO:0000313" key="2">
    <source>
        <dbReference type="EMBL" id="MCS5720216.1"/>
    </source>
</evidence>
<comment type="caution">
    <text evidence="2">The sequence shown here is derived from an EMBL/GenBank/DDBJ whole genome shotgun (WGS) entry which is preliminary data.</text>
</comment>
<feature type="chain" id="PRO_5046585401" evidence="1">
    <location>
        <begin position="21"/>
        <end position="440"/>
    </location>
</feature>
<dbReference type="InterPro" id="IPR006059">
    <property type="entry name" value="SBP"/>
</dbReference>
<evidence type="ECO:0000313" key="3">
    <source>
        <dbReference type="Proteomes" id="UP001165584"/>
    </source>
</evidence>
<dbReference type="PANTHER" id="PTHR43649">
    <property type="entry name" value="ARABINOSE-BINDING PROTEIN-RELATED"/>
    <property type="match status" value="1"/>
</dbReference>
<protein>
    <submittedName>
        <fullName evidence="2">ABC transporter substrate-binding protein</fullName>
    </submittedName>
</protein>